<protein>
    <submittedName>
        <fullName evidence="3">Flagellar hook-length control protein FliK</fullName>
    </submittedName>
</protein>
<proteinExistence type="predicted"/>
<feature type="domain" description="Flagellar hook-length control protein-like C-terminal" evidence="2">
    <location>
        <begin position="287"/>
        <end position="364"/>
    </location>
</feature>
<evidence type="ECO:0000256" key="1">
    <source>
        <dbReference type="SAM" id="MobiDB-lite"/>
    </source>
</evidence>
<keyword evidence="3" id="KW-0282">Flagellum</keyword>
<reference evidence="3" key="1">
    <citation type="submission" date="2023-06" db="EMBL/GenBank/DDBJ databases">
        <title>Draft Genome Sequences of Representative Paenibacillus Polymyxa, Bacillus cereus, Fictibacillus sp., and Brevibacillus agri Strains Isolated from Amazonian Dark Earth.</title>
        <authorList>
            <person name="Pellegrinetti T.A."/>
            <person name="Cunha I.C.M."/>
            <person name="Chaves M.G."/>
            <person name="Freitas A.S."/>
            <person name="Silva A.V.R."/>
            <person name="Tsai S.M."/>
            <person name="Mendes L.W."/>
        </authorList>
    </citation>
    <scope>NUCLEOTIDE SEQUENCE</scope>
    <source>
        <strain evidence="3">CENA-BCM004</strain>
    </source>
</reference>
<dbReference type="Gene3D" id="3.30.750.140">
    <property type="match status" value="1"/>
</dbReference>
<evidence type="ECO:0000313" key="3">
    <source>
        <dbReference type="EMBL" id="MDN4073435.1"/>
    </source>
</evidence>
<feature type="compositionally biased region" description="Basic and acidic residues" evidence="1">
    <location>
        <begin position="395"/>
        <end position="407"/>
    </location>
</feature>
<evidence type="ECO:0000259" key="2">
    <source>
        <dbReference type="Pfam" id="PF02120"/>
    </source>
</evidence>
<organism evidence="3 4">
    <name type="scientific">Fictibacillus terranigra</name>
    <dbReference type="NCBI Taxonomy" id="3058424"/>
    <lineage>
        <taxon>Bacteria</taxon>
        <taxon>Bacillati</taxon>
        <taxon>Bacillota</taxon>
        <taxon>Bacilli</taxon>
        <taxon>Bacillales</taxon>
        <taxon>Fictibacillaceae</taxon>
        <taxon>Fictibacillus</taxon>
    </lineage>
</organism>
<sequence>MKLPISLSADRSAAVVLPGSQQPGKKLEASPFSMSLAQSKSMLQSSATALPDQKGKIPSESLLQPILQALDKEDLPNWKDELVVPDVQALLAKLPAELVQHIQTLFQNGTTSAGILKGESLPAAKAIAQLIHEFRKDKLNVNLGEPIEMEKSVIPEVKKSIEQLFSVLPNRNQPKSARAILNGLVQQLEKLEQSVGGKSVKTLEPQAFLDKMERAAQRKNVSGLPVQWNSAVNKQTDRSVSSVVQAPVLMPALEQFVLHVPRSGSSEDVNKQFVKELQNMILSGKFEASSNGMSKLNIRLTPEHLGTLNIELVSKNGELSARILTNSAYAKEIMESQMHLLKNALHGNSIQLDRIIVLEQPQEQKFQQQGSNHHPHDQQPQNHQQTQDDDQQDELFSHLLDDGKSEV</sequence>
<feature type="region of interest" description="Disordered" evidence="1">
    <location>
        <begin position="363"/>
        <end position="407"/>
    </location>
</feature>
<dbReference type="EMBL" id="JAUHLN010000002">
    <property type="protein sequence ID" value="MDN4073435.1"/>
    <property type="molecule type" value="Genomic_DNA"/>
</dbReference>
<dbReference type="Pfam" id="PF02120">
    <property type="entry name" value="Flg_hook"/>
    <property type="match status" value="1"/>
</dbReference>
<dbReference type="Proteomes" id="UP001168694">
    <property type="component" value="Unassembled WGS sequence"/>
</dbReference>
<keyword evidence="3" id="KW-0966">Cell projection</keyword>
<name>A0ABT8E6B1_9BACL</name>
<dbReference type="InterPro" id="IPR021136">
    <property type="entry name" value="Flagellar_hook_control-like_C"/>
</dbReference>
<evidence type="ECO:0000313" key="4">
    <source>
        <dbReference type="Proteomes" id="UP001168694"/>
    </source>
</evidence>
<dbReference type="CDD" id="cd17470">
    <property type="entry name" value="T3SS_Flik_C"/>
    <property type="match status" value="1"/>
</dbReference>
<keyword evidence="4" id="KW-1185">Reference proteome</keyword>
<gene>
    <name evidence="3" type="ORF">QYF49_10545</name>
</gene>
<comment type="caution">
    <text evidence="3">The sequence shown here is derived from an EMBL/GenBank/DDBJ whole genome shotgun (WGS) entry which is preliminary data.</text>
</comment>
<dbReference type="InterPro" id="IPR038610">
    <property type="entry name" value="FliK-like_C_sf"/>
</dbReference>
<accession>A0ABT8E6B1</accession>
<dbReference type="RefSeq" id="WP_290399558.1">
    <property type="nucleotide sequence ID" value="NZ_JAUHLN010000002.1"/>
</dbReference>
<keyword evidence="3" id="KW-0969">Cilium</keyword>